<gene>
    <name evidence="1" type="ORF">A3K90_00510</name>
</gene>
<name>A0A165M9X6_PELLU</name>
<accession>A0A165M9X6</accession>
<dbReference type="AlphaFoldDB" id="A0A165M9X6"/>
<dbReference type="Proteomes" id="UP000076481">
    <property type="component" value="Unassembled WGS sequence"/>
</dbReference>
<proteinExistence type="predicted"/>
<comment type="caution">
    <text evidence="1">The sequence shown here is derived from an EMBL/GenBank/DDBJ whole genome shotgun (WGS) entry which is preliminary data.</text>
</comment>
<sequence>MEMDATGRSKGEWIFSDTFERTLNYLSDQKKILSFNPFCHNVELTDETDVYRWHFQVTDPQQNPFDVIFYVKQTDEVMVALPEELQETEPELLTEEMISRHMVGRKILWHHHAPSDPVDDPKNYLFEGKAFAEMLLEPMGPKQTKVHFDLRIDVRFVLYPAFRIIPEQIIRAMTNAGMSMIMQTATNKMFHSISKDFGHIRHA</sequence>
<organism evidence="1 2">
    <name type="scientific">Pelodictyon luteolum</name>
    <dbReference type="NCBI Taxonomy" id="1100"/>
    <lineage>
        <taxon>Bacteria</taxon>
        <taxon>Pseudomonadati</taxon>
        <taxon>Chlorobiota</taxon>
        <taxon>Chlorobiia</taxon>
        <taxon>Chlorobiales</taxon>
        <taxon>Chlorobiaceae</taxon>
        <taxon>Chlorobium/Pelodictyon group</taxon>
        <taxon>Pelodictyon</taxon>
    </lineage>
</organism>
<dbReference type="RefSeq" id="WP_303680936.1">
    <property type="nucleotide sequence ID" value="NZ_LVWG01000016.1"/>
</dbReference>
<evidence type="ECO:0008006" key="3">
    <source>
        <dbReference type="Google" id="ProtNLM"/>
    </source>
</evidence>
<protein>
    <recommendedName>
        <fullName evidence="3">DUF1997 domain-containing protein</fullName>
    </recommendedName>
</protein>
<dbReference type="EMBL" id="LVWG01000016">
    <property type="protein sequence ID" value="KZK74993.1"/>
    <property type="molecule type" value="Genomic_DNA"/>
</dbReference>
<evidence type="ECO:0000313" key="1">
    <source>
        <dbReference type="EMBL" id="KZK74993.1"/>
    </source>
</evidence>
<evidence type="ECO:0000313" key="2">
    <source>
        <dbReference type="Proteomes" id="UP000076481"/>
    </source>
</evidence>
<reference evidence="1 2" key="1">
    <citation type="submission" date="2016-03" db="EMBL/GenBank/DDBJ databases">
        <title>Speciation and ecological success in dimly lit waters: horizontal gene transfer in a green sulfur bacteria bloom unveiled by metagenomic assembly.</title>
        <authorList>
            <person name="Llorens-Mares T."/>
            <person name="Liu Z."/>
            <person name="Allen L.Z."/>
            <person name="Rusch D.B."/>
            <person name="Craig M.T."/>
            <person name="Dupont C.L."/>
            <person name="Bryant D.A."/>
            <person name="Casamayor E.O."/>
        </authorList>
    </citation>
    <scope>NUCLEOTIDE SEQUENCE [LARGE SCALE GENOMIC DNA]</scope>
    <source>
        <strain evidence="1">CIII</strain>
    </source>
</reference>